<evidence type="ECO:0000256" key="3">
    <source>
        <dbReference type="ARBA" id="ARBA00022801"/>
    </source>
</evidence>
<protein>
    <submittedName>
        <fullName evidence="6">Succinylglutamate desuccinylase</fullName>
    </submittedName>
</protein>
<dbReference type="GO" id="GO:0046872">
    <property type="term" value="F:metal ion binding"/>
    <property type="evidence" value="ECO:0007669"/>
    <property type="project" value="UniProtKB-KW"/>
</dbReference>
<keyword evidence="2" id="KW-0479">Metal-binding</keyword>
<evidence type="ECO:0000313" key="7">
    <source>
        <dbReference type="Proteomes" id="UP000271031"/>
    </source>
</evidence>
<evidence type="ECO:0000256" key="1">
    <source>
        <dbReference type="ARBA" id="ARBA00001947"/>
    </source>
</evidence>
<comment type="caution">
    <text evidence="6">The sequence shown here is derived from an EMBL/GenBank/DDBJ whole genome shotgun (WGS) entry which is preliminary data.</text>
</comment>
<dbReference type="GO" id="GO:0016811">
    <property type="term" value="F:hydrolase activity, acting on carbon-nitrogen (but not peptide) bonds, in linear amides"/>
    <property type="evidence" value="ECO:0007669"/>
    <property type="project" value="InterPro"/>
</dbReference>
<dbReference type="AlphaFoldDB" id="A0A3M8CZG3"/>
<dbReference type="EMBL" id="RHHQ01000023">
    <property type="protein sequence ID" value="RNB81232.1"/>
    <property type="molecule type" value="Genomic_DNA"/>
</dbReference>
<keyword evidence="7" id="KW-1185">Reference proteome</keyword>
<sequence length="340" mass="37630">MRQFKEKGSGEMKDEQNHDYKEQIHYSTKQVTFRSPVLEGWNWTVHEITSPVPGPLLCVMAGIHVNEVDGIEATFQLVERFRRELRCGTVSIMPIVNLPALADRSQHVCPIDGKNINFSFPGSSQGTFSEALADALLNEWAADAACLIDLHGGDLCERVARFSVAPMIGDKSFDEFNFTLAAAFAPDIIVRIPPELLMKPGRSCSGRARQRKFAAFAEAGGNGLLDENSVSFHRDGVLRVASLLGMIEEQARTNEKQPFIATEYHWLKAEINGWCRYAVEPGEHVVNGQTIASVYDFTGSKIHDVIAPVTGVVLWRCTHAIVTSETDLFGIAAGELRRIE</sequence>
<dbReference type="GO" id="GO:0016788">
    <property type="term" value="F:hydrolase activity, acting on ester bonds"/>
    <property type="evidence" value="ECO:0007669"/>
    <property type="project" value="InterPro"/>
</dbReference>
<dbReference type="OrthoDB" id="2647974at2"/>
<dbReference type="InterPro" id="IPR043795">
    <property type="entry name" value="N-alpha-Ac-DABA-like"/>
</dbReference>
<name>A0A3M8CZG3_9BACL</name>
<evidence type="ECO:0000256" key="4">
    <source>
        <dbReference type="ARBA" id="ARBA00022833"/>
    </source>
</evidence>
<dbReference type="InterPro" id="IPR053138">
    <property type="entry name" value="N-alpha-Ac-DABA_deacetylase"/>
</dbReference>
<dbReference type="InterPro" id="IPR055438">
    <property type="entry name" value="AstE_AspA_cat"/>
</dbReference>
<evidence type="ECO:0000259" key="5">
    <source>
        <dbReference type="Pfam" id="PF24827"/>
    </source>
</evidence>
<dbReference type="Gene3D" id="3.40.630.10">
    <property type="entry name" value="Zn peptidases"/>
    <property type="match status" value="1"/>
</dbReference>
<gene>
    <name evidence="6" type="ORF">EDM56_26300</name>
</gene>
<keyword evidence="4" id="KW-0862">Zinc</keyword>
<dbReference type="PIRSF" id="PIRSF039012">
    <property type="entry name" value="ASP"/>
    <property type="match status" value="1"/>
</dbReference>
<keyword evidence="3" id="KW-0378">Hydrolase</keyword>
<feature type="domain" description="Succinylglutamate desuccinylase/Aspartoacylase catalytic" evidence="5">
    <location>
        <begin position="53"/>
        <end position="243"/>
    </location>
</feature>
<organism evidence="6 7">
    <name type="scientific">Brevibacillus fluminis</name>
    <dbReference type="NCBI Taxonomy" id="511487"/>
    <lineage>
        <taxon>Bacteria</taxon>
        <taxon>Bacillati</taxon>
        <taxon>Bacillota</taxon>
        <taxon>Bacilli</taxon>
        <taxon>Bacillales</taxon>
        <taxon>Paenibacillaceae</taxon>
        <taxon>Brevibacillus</taxon>
    </lineage>
</organism>
<reference evidence="6 7" key="1">
    <citation type="submission" date="2018-10" db="EMBL/GenBank/DDBJ databases">
        <title>Phylogenomics of Brevibacillus.</title>
        <authorList>
            <person name="Dunlap C."/>
        </authorList>
    </citation>
    <scope>NUCLEOTIDE SEQUENCE [LARGE SCALE GENOMIC DNA]</scope>
    <source>
        <strain evidence="6 7">JCM 15716</strain>
    </source>
</reference>
<evidence type="ECO:0000256" key="2">
    <source>
        <dbReference type="ARBA" id="ARBA00022723"/>
    </source>
</evidence>
<dbReference type="PANTHER" id="PTHR37326">
    <property type="entry name" value="BLL3975 PROTEIN"/>
    <property type="match status" value="1"/>
</dbReference>
<comment type="cofactor">
    <cofactor evidence="1">
        <name>Zn(2+)</name>
        <dbReference type="ChEBI" id="CHEBI:29105"/>
    </cofactor>
</comment>
<accession>A0A3M8CZG3</accession>
<dbReference type="Pfam" id="PF24827">
    <property type="entry name" value="AstE_AspA_cat"/>
    <property type="match status" value="1"/>
</dbReference>
<dbReference type="PANTHER" id="PTHR37326:SF1">
    <property type="entry name" value="BLL3975 PROTEIN"/>
    <property type="match status" value="1"/>
</dbReference>
<dbReference type="SUPFAM" id="SSF53187">
    <property type="entry name" value="Zn-dependent exopeptidases"/>
    <property type="match status" value="1"/>
</dbReference>
<evidence type="ECO:0000313" key="6">
    <source>
        <dbReference type="EMBL" id="RNB81232.1"/>
    </source>
</evidence>
<proteinExistence type="predicted"/>
<dbReference type="Proteomes" id="UP000271031">
    <property type="component" value="Unassembled WGS sequence"/>
</dbReference>